<sequence length="152" mass="17127">MARDVSRSSQSPQSETTIASTSADRRVVAQLVAGEVPVRRRTDIVDDTAERGFLGQRRTHLRLFHVRDRPLYGGVEIVEVVPLPTREVVAYLALARSLYGVERTPADGFANAGVLRVVVRIDPVRDRLIRIIVDLYRIDRTPWCGRPGKRLQ</sequence>
<feature type="region of interest" description="Disordered" evidence="1">
    <location>
        <begin position="1"/>
        <end position="21"/>
    </location>
</feature>
<protein>
    <submittedName>
        <fullName evidence="2">Uncharacterized protein</fullName>
    </submittedName>
</protein>
<evidence type="ECO:0000313" key="3">
    <source>
        <dbReference type="Proteomes" id="UP000608662"/>
    </source>
</evidence>
<comment type="caution">
    <text evidence="2">The sequence shown here is derived from an EMBL/GenBank/DDBJ whole genome shotgun (WGS) entry which is preliminary data.</text>
</comment>
<evidence type="ECO:0000313" key="2">
    <source>
        <dbReference type="EMBL" id="NLV09991.1"/>
    </source>
</evidence>
<organism evidence="2 3">
    <name type="scientific">Halomicrobium mukohataei</name>
    <dbReference type="NCBI Taxonomy" id="57705"/>
    <lineage>
        <taxon>Archaea</taxon>
        <taxon>Methanobacteriati</taxon>
        <taxon>Methanobacteriota</taxon>
        <taxon>Stenosarchaea group</taxon>
        <taxon>Halobacteria</taxon>
        <taxon>Halobacteriales</taxon>
        <taxon>Haloarculaceae</taxon>
        <taxon>Halomicrobium</taxon>
    </lineage>
</organism>
<dbReference type="Proteomes" id="UP000608662">
    <property type="component" value="Unassembled WGS sequence"/>
</dbReference>
<dbReference type="EMBL" id="WOYG01000001">
    <property type="protein sequence ID" value="NLV09991.1"/>
    <property type="molecule type" value="Genomic_DNA"/>
</dbReference>
<name>A0A847UFR6_9EURY</name>
<proteinExistence type="predicted"/>
<accession>A0A847UFR6</accession>
<gene>
    <name evidence="2" type="ORF">GOC74_08615</name>
</gene>
<feature type="compositionally biased region" description="Polar residues" evidence="1">
    <location>
        <begin position="7"/>
        <end position="21"/>
    </location>
</feature>
<evidence type="ECO:0000256" key="1">
    <source>
        <dbReference type="SAM" id="MobiDB-lite"/>
    </source>
</evidence>
<dbReference type="AlphaFoldDB" id="A0A847UFR6"/>
<dbReference type="RefSeq" id="WP_206039147.1">
    <property type="nucleotide sequence ID" value="NZ_WOYG01000001.1"/>
</dbReference>
<reference evidence="2" key="1">
    <citation type="submission" date="2019-12" db="EMBL/GenBank/DDBJ databases">
        <title>Whole-genome sequence of Halomicrobium mukohataei pws1.</title>
        <authorList>
            <person name="Verma D.K."/>
            <person name="Gopal K."/>
            <person name="Prasad E.S."/>
        </authorList>
    </citation>
    <scope>NUCLEOTIDE SEQUENCE</scope>
    <source>
        <strain evidence="2">Pws1</strain>
    </source>
</reference>